<dbReference type="EMBL" id="BOOC01000009">
    <property type="protein sequence ID" value="GIH39575.1"/>
    <property type="molecule type" value="Genomic_DNA"/>
</dbReference>
<comment type="caution">
    <text evidence="2">The sequence shown here is derived from an EMBL/GenBank/DDBJ whole genome shotgun (WGS) entry which is preliminary data.</text>
</comment>
<protein>
    <recommendedName>
        <fullName evidence="4">MarR family transcriptional regulator</fullName>
    </recommendedName>
</protein>
<evidence type="ECO:0000313" key="3">
    <source>
        <dbReference type="Proteomes" id="UP000603904"/>
    </source>
</evidence>
<dbReference type="RefSeq" id="WP_204057093.1">
    <property type="nucleotide sequence ID" value="NZ_BAAAGP010000004.1"/>
</dbReference>
<dbReference type="Gene3D" id="1.10.10.10">
    <property type="entry name" value="Winged helix-like DNA-binding domain superfamily/Winged helix DNA-binding domain"/>
    <property type="match status" value="1"/>
</dbReference>
<feature type="region of interest" description="Disordered" evidence="1">
    <location>
        <begin position="1"/>
        <end position="25"/>
    </location>
</feature>
<evidence type="ECO:0008006" key="4">
    <source>
        <dbReference type="Google" id="ProtNLM"/>
    </source>
</evidence>
<gene>
    <name evidence="2" type="ORF">Mco01_25750</name>
</gene>
<keyword evidence="3" id="KW-1185">Reference proteome</keyword>
<reference evidence="2 3" key="1">
    <citation type="submission" date="2021-01" db="EMBL/GenBank/DDBJ databases">
        <title>Whole genome shotgun sequence of Microbispora corallina NBRC 16416.</title>
        <authorList>
            <person name="Komaki H."/>
            <person name="Tamura T."/>
        </authorList>
    </citation>
    <scope>NUCLEOTIDE SEQUENCE [LARGE SCALE GENOMIC DNA]</scope>
    <source>
        <strain evidence="2 3">NBRC 16416</strain>
    </source>
</reference>
<dbReference type="InterPro" id="IPR036388">
    <property type="entry name" value="WH-like_DNA-bd_sf"/>
</dbReference>
<evidence type="ECO:0000313" key="2">
    <source>
        <dbReference type="EMBL" id="GIH39575.1"/>
    </source>
</evidence>
<accession>A0ABQ4FXN0</accession>
<name>A0ABQ4FXN0_9ACTN</name>
<sequence length="91" mass="9724">MRDDGAGPAEGRAEESLGDAQEMSSRELTVYEAVATLNVDERPATVSEIAGMTELPEDDVRRALGGLADGGRLVRDGEAYKLGAHDWGLDY</sequence>
<feature type="compositionally biased region" description="Basic and acidic residues" evidence="1">
    <location>
        <begin position="1"/>
        <end position="15"/>
    </location>
</feature>
<proteinExistence type="predicted"/>
<organism evidence="2 3">
    <name type="scientific">Microbispora corallina</name>
    <dbReference type="NCBI Taxonomy" id="83302"/>
    <lineage>
        <taxon>Bacteria</taxon>
        <taxon>Bacillati</taxon>
        <taxon>Actinomycetota</taxon>
        <taxon>Actinomycetes</taxon>
        <taxon>Streptosporangiales</taxon>
        <taxon>Streptosporangiaceae</taxon>
        <taxon>Microbispora</taxon>
    </lineage>
</organism>
<dbReference type="Proteomes" id="UP000603904">
    <property type="component" value="Unassembled WGS sequence"/>
</dbReference>
<evidence type="ECO:0000256" key="1">
    <source>
        <dbReference type="SAM" id="MobiDB-lite"/>
    </source>
</evidence>